<dbReference type="PROSITE" id="PS00463">
    <property type="entry name" value="ZN2_CY6_FUNGAL_1"/>
    <property type="match status" value="1"/>
</dbReference>
<dbReference type="EMBL" id="KZ679264">
    <property type="protein sequence ID" value="PTB39141.1"/>
    <property type="molecule type" value="Genomic_DNA"/>
</dbReference>
<keyword evidence="2" id="KW-0479">Metal-binding</keyword>
<dbReference type="GO" id="GO:0000981">
    <property type="term" value="F:DNA-binding transcription factor activity, RNA polymerase II-specific"/>
    <property type="evidence" value="ECO:0007669"/>
    <property type="project" value="InterPro"/>
</dbReference>
<dbReference type="OrthoDB" id="5344325at2759"/>
<dbReference type="GO" id="GO:0003677">
    <property type="term" value="F:DNA binding"/>
    <property type="evidence" value="ECO:0007669"/>
    <property type="project" value="InterPro"/>
</dbReference>
<dbReference type="CDD" id="cd12148">
    <property type="entry name" value="fungal_TF_MHR"/>
    <property type="match status" value="1"/>
</dbReference>
<evidence type="ECO:0000256" key="1">
    <source>
        <dbReference type="ARBA" id="ARBA00004123"/>
    </source>
</evidence>
<reference evidence="6 7" key="1">
    <citation type="submission" date="2016-07" db="EMBL/GenBank/DDBJ databases">
        <title>Multiple horizontal gene transfer events from other fungi enriched the ability of initially mycotrophic Trichoderma (Ascomycota) to feed on dead plant biomass.</title>
        <authorList>
            <consortium name="DOE Joint Genome Institute"/>
            <person name="Aerts A."/>
            <person name="Atanasova L."/>
            <person name="Chenthamara K."/>
            <person name="Zhang J."/>
            <person name="Grujic M."/>
            <person name="Henrissat B."/>
            <person name="Kuo A."/>
            <person name="Salamov A."/>
            <person name="Lipzen A."/>
            <person name="Labutti K."/>
            <person name="Barry K."/>
            <person name="Miao Y."/>
            <person name="Rahimi M.J."/>
            <person name="Shen Q."/>
            <person name="Grigoriev I.V."/>
            <person name="Kubicek C.P."/>
            <person name="Druzhinina I.S."/>
        </authorList>
    </citation>
    <scope>NUCLEOTIDE SEQUENCE [LARGE SCALE GENOMIC DNA]</scope>
    <source>
        <strain evidence="6 7">CBS 433.97</strain>
    </source>
</reference>
<dbReference type="SMART" id="SM00906">
    <property type="entry name" value="Fungal_trans"/>
    <property type="match status" value="1"/>
</dbReference>
<dbReference type="AlphaFoldDB" id="A0A2T3Z2U7"/>
<evidence type="ECO:0000259" key="5">
    <source>
        <dbReference type="PROSITE" id="PS50048"/>
    </source>
</evidence>
<dbReference type="PANTHER" id="PTHR31001">
    <property type="entry name" value="UNCHARACTERIZED TRANSCRIPTIONAL REGULATORY PROTEIN"/>
    <property type="match status" value="1"/>
</dbReference>
<evidence type="ECO:0000256" key="2">
    <source>
        <dbReference type="ARBA" id="ARBA00022723"/>
    </source>
</evidence>
<dbReference type="Pfam" id="PF04082">
    <property type="entry name" value="Fungal_trans"/>
    <property type="match status" value="1"/>
</dbReference>
<dbReference type="InterPro" id="IPR001138">
    <property type="entry name" value="Zn2Cys6_DnaBD"/>
</dbReference>
<gene>
    <name evidence="6" type="ORF">M441DRAFT_59236</name>
</gene>
<accession>A0A2T3Z2U7</accession>
<dbReference type="SMART" id="SM00066">
    <property type="entry name" value="GAL4"/>
    <property type="match status" value="1"/>
</dbReference>
<dbReference type="PANTHER" id="PTHR31001:SF84">
    <property type="entry name" value="FUNGAL SPECIFIC TRANSCRIPTION FACTOR"/>
    <property type="match status" value="1"/>
</dbReference>
<name>A0A2T3Z2U7_TRIA4</name>
<dbReference type="InterPro" id="IPR007219">
    <property type="entry name" value="XnlR_reg_dom"/>
</dbReference>
<dbReference type="GO" id="GO:0005634">
    <property type="term" value="C:nucleus"/>
    <property type="evidence" value="ECO:0007669"/>
    <property type="project" value="UniProtKB-SubCell"/>
</dbReference>
<evidence type="ECO:0000313" key="7">
    <source>
        <dbReference type="Proteomes" id="UP000240493"/>
    </source>
</evidence>
<sequence>MNALETSLAGPRRQKNSCSLCKQRKQKCNRIWPCTNCAKRDESMNCSFTKTSAVSRQSAARKSNAARKNRHRKIAAAAEAALQTGEESSNAAVGQTADKEDRRNSSHGLNLDGDDHKQTANCSATVRPDDLPCPENQHSEQQPPALEAGVEAKPPPFEKRHDDQYCISAPDCKLLREALDTLPQRRDHMDALVLSFFQNVNPHYGLIHQAEFAVEYTAWWEKRANNDPLPIPWTCLLLMLCACACQHLPVDIQEKLEEMFHASCQNLTESYHYCARNLYGVIPEGRYHRHNVMWLLHSTYWYKAEALFTECCHIFNTAVREAQELGFNREELSEHLPNFEREMRRRAWCIIDSWDWQIASGLCRDTLIDHSTCNVQRPSLTLELDGQFSPLMHMNMQSDLVHKLAERFHSPARITTPSEVMEYKDMIVEWMQNFPAIFALENPDTSHDEEQTWIEYHRHYNYTMGYMMLLNPFRPHMKQVFEQDAPEDRLELRAIAVDMSIRLVKVLDDWITYLTFRDGRFHFIIFSLVDAATTLANVIFNDKAGTATRRDEIYQTLETSRLLQGKLYCLSQSAKLGFRIISKTFKKVMNTAPAEDYAYLPDGKDDTEQAVLSAALESISLSAENRIDPGKQRQKVTGALTELYTDSAEPGLQPSSFSHNDGLVASVTDDCHGRHEHREHDENDAPTSHNAVASIAVPSYDEQRVPGHHTAASEGHMLPTASAYGPAVPSNDAATAPLIEFMSDSSYVGPPPALNYNEPIPLEQVTSTSPDYAITAPLTDPAIASAYVEPTALNHAFFTPLGGMGVAFSDDTSIAPFVYDDTLPLDYGAITSSTYDAPLSSDYSTTRPYAEATLPLYNAYAYLENTGVISTDNFIENPPLFSAPTAYGVLASNQIQPFPGYDVTGLDTGYGFYNDPAGSQNFVPNTAPITHPTSATSVSYSSPETYPYSETYSAPALYNAATPYSDPTTCVDSSTSFESPESNLSSTNFDGAETHAATAAAAAAHGTYAHAECSEDTA</sequence>
<dbReference type="InterPro" id="IPR050613">
    <property type="entry name" value="Sec_Metabolite_Reg"/>
</dbReference>
<evidence type="ECO:0000313" key="6">
    <source>
        <dbReference type="EMBL" id="PTB39141.1"/>
    </source>
</evidence>
<keyword evidence="3" id="KW-0539">Nucleus</keyword>
<organism evidence="6 7">
    <name type="scientific">Trichoderma asperellum (strain ATCC 204424 / CBS 433.97 / NBRC 101777)</name>
    <dbReference type="NCBI Taxonomy" id="1042311"/>
    <lineage>
        <taxon>Eukaryota</taxon>
        <taxon>Fungi</taxon>
        <taxon>Dikarya</taxon>
        <taxon>Ascomycota</taxon>
        <taxon>Pezizomycotina</taxon>
        <taxon>Sordariomycetes</taxon>
        <taxon>Hypocreomycetidae</taxon>
        <taxon>Hypocreales</taxon>
        <taxon>Hypocreaceae</taxon>
        <taxon>Trichoderma</taxon>
    </lineage>
</organism>
<dbReference type="InterPro" id="IPR036864">
    <property type="entry name" value="Zn2-C6_fun-type_DNA-bd_sf"/>
</dbReference>
<feature type="domain" description="Zn(2)-C6 fungal-type" evidence="5">
    <location>
        <begin position="17"/>
        <end position="48"/>
    </location>
</feature>
<dbReference type="GO" id="GO:0008270">
    <property type="term" value="F:zinc ion binding"/>
    <property type="evidence" value="ECO:0007669"/>
    <property type="project" value="InterPro"/>
</dbReference>
<feature type="region of interest" description="Disordered" evidence="4">
    <location>
        <begin position="50"/>
        <end position="160"/>
    </location>
</feature>
<keyword evidence="7" id="KW-1185">Reference proteome</keyword>
<protein>
    <recommendedName>
        <fullName evidence="5">Zn(2)-C6 fungal-type domain-containing protein</fullName>
    </recommendedName>
</protein>
<evidence type="ECO:0000256" key="3">
    <source>
        <dbReference type="ARBA" id="ARBA00023242"/>
    </source>
</evidence>
<dbReference type="STRING" id="1042311.A0A2T3Z2U7"/>
<dbReference type="PROSITE" id="PS50048">
    <property type="entry name" value="ZN2_CY6_FUNGAL_2"/>
    <property type="match status" value="1"/>
</dbReference>
<dbReference type="Proteomes" id="UP000240493">
    <property type="component" value="Unassembled WGS sequence"/>
</dbReference>
<dbReference type="CDD" id="cd00067">
    <property type="entry name" value="GAL4"/>
    <property type="match status" value="1"/>
</dbReference>
<evidence type="ECO:0000256" key="4">
    <source>
        <dbReference type="SAM" id="MobiDB-lite"/>
    </source>
</evidence>
<dbReference type="Gene3D" id="4.10.240.10">
    <property type="entry name" value="Zn(2)-C6 fungal-type DNA-binding domain"/>
    <property type="match status" value="1"/>
</dbReference>
<dbReference type="SUPFAM" id="SSF57701">
    <property type="entry name" value="Zn2/Cys6 DNA-binding domain"/>
    <property type="match status" value="1"/>
</dbReference>
<proteinExistence type="predicted"/>
<feature type="compositionally biased region" description="Basic residues" evidence="4">
    <location>
        <begin position="64"/>
        <end position="74"/>
    </location>
</feature>
<comment type="subcellular location">
    <subcellularLocation>
        <location evidence="1">Nucleus</location>
    </subcellularLocation>
</comment>
<dbReference type="GO" id="GO:0006351">
    <property type="term" value="P:DNA-templated transcription"/>
    <property type="evidence" value="ECO:0007669"/>
    <property type="project" value="InterPro"/>
</dbReference>